<comment type="caution">
    <text evidence="2">The sequence shown here is derived from an EMBL/GenBank/DDBJ whole genome shotgun (WGS) entry which is preliminary data.</text>
</comment>
<sequence>MFSHRRSSLSPLLLRLAIVDATASYSFTSRHASIQSHPQRPPAFFVPVGLLKQAKLHTALPIANDEVGLGMIAIGCGTRKGHAWGMWLTFGLCIAVSYELWDDLELWKG</sequence>
<dbReference type="AlphaFoldDB" id="A0A1R3J385"/>
<keyword evidence="1" id="KW-0732">Signal</keyword>
<gene>
    <name evidence="2" type="ORF">COLO4_19813</name>
</gene>
<evidence type="ECO:0000313" key="3">
    <source>
        <dbReference type="Proteomes" id="UP000187203"/>
    </source>
</evidence>
<dbReference type="EMBL" id="AWUE01016835">
    <property type="protein sequence ID" value="OMO89301.1"/>
    <property type="molecule type" value="Genomic_DNA"/>
</dbReference>
<reference evidence="3" key="1">
    <citation type="submission" date="2013-09" db="EMBL/GenBank/DDBJ databases">
        <title>Corchorus olitorius genome sequencing.</title>
        <authorList>
            <person name="Alam M."/>
            <person name="Haque M.S."/>
            <person name="Islam M.S."/>
            <person name="Emdad E.M."/>
            <person name="Islam M.M."/>
            <person name="Ahmed B."/>
            <person name="Halim A."/>
            <person name="Hossen Q.M.M."/>
            <person name="Hossain M.Z."/>
            <person name="Ahmed R."/>
            <person name="Khan M.M."/>
            <person name="Islam R."/>
            <person name="Rashid M.M."/>
            <person name="Khan S.A."/>
            <person name="Rahman M.S."/>
            <person name="Alam M."/>
            <person name="Yahiya A.S."/>
            <person name="Khan M.S."/>
            <person name="Azam M.S."/>
            <person name="Haque T."/>
            <person name="Lashkar M.Z.H."/>
            <person name="Akhand A.I."/>
            <person name="Morshed G."/>
            <person name="Roy S."/>
            <person name="Uddin K.S."/>
            <person name="Rabeya T."/>
            <person name="Hossain A.S."/>
            <person name="Chowdhury A."/>
            <person name="Snigdha A.R."/>
            <person name="Mortoza M.S."/>
            <person name="Matin S.A."/>
            <person name="Hoque S.M.E."/>
            <person name="Islam M.K."/>
            <person name="Roy D.K."/>
            <person name="Haider R."/>
            <person name="Moosa M.M."/>
            <person name="Elias S.M."/>
            <person name="Hasan A.M."/>
            <person name="Jahan S."/>
            <person name="Shafiuddin M."/>
            <person name="Mahmood N."/>
            <person name="Shommy N.S."/>
        </authorList>
    </citation>
    <scope>NUCLEOTIDE SEQUENCE [LARGE SCALE GENOMIC DNA]</scope>
    <source>
        <strain evidence="3">cv. O-4</strain>
    </source>
</reference>
<accession>A0A1R3J385</accession>
<organism evidence="2 3">
    <name type="scientific">Corchorus olitorius</name>
    <dbReference type="NCBI Taxonomy" id="93759"/>
    <lineage>
        <taxon>Eukaryota</taxon>
        <taxon>Viridiplantae</taxon>
        <taxon>Streptophyta</taxon>
        <taxon>Embryophyta</taxon>
        <taxon>Tracheophyta</taxon>
        <taxon>Spermatophyta</taxon>
        <taxon>Magnoliopsida</taxon>
        <taxon>eudicotyledons</taxon>
        <taxon>Gunneridae</taxon>
        <taxon>Pentapetalae</taxon>
        <taxon>rosids</taxon>
        <taxon>malvids</taxon>
        <taxon>Malvales</taxon>
        <taxon>Malvaceae</taxon>
        <taxon>Grewioideae</taxon>
        <taxon>Apeibeae</taxon>
        <taxon>Corchorus</taxon>
    </lineage>
</organism>
<name>A0A1R3J385_9ROSI</name>
<dbReference type="Proteomes" id="UP000187203">
    <property type="component" value="Unassembled WGS sequence"/>
</dbReference>
<evidence type="ECO:0000256" key="1">
    <source>
        <dbReference type="SAM" id="SignalP"/>
    </source>
</evidence>
<feature type="signal peptide" evidence="1">
    <location>
        <begin position="1"/>
        <end position="24"/>
    </location>
</feature>
<protein>
    <submittedName>
        <fullName evidence="2">Uncharacterized protein</fullName>
    </submittedName>
</protein>
<proteinExistence type="predicted"/>
<keyword evidence="3" id="KW-1185">Reference proteome</keyword>
<feature type="chain" id="PRO_5012571216" evidence="1">
    <location>
        <begin position="25"/>
        <end position="109"/>
    </location>
</feature>
<evidence type="ECO:0000313" key="2">
    <source>
        <dbReference type="EMBL" id="OMO89301.1"/>
    </source>
</evidence>